<sequence precursor="true">MRCHRASHYPQGVAPIVPHPARHRLSACLAAAALCATLLAPTAAPASGIALPELGDAASGIVSPAQEYQLGQSWLRAFRSQVPTFSDAQVHEYLEQTLYRLVGHSQLRDRRLELIVVKNPTMNAFAVPGGVVGVHTGLLLYAESEHQLASVLAHELAHLSQRHFARGVEQRQNASTPTLAALLASLVLAATAGGDAGLAALTATQAAALDARLRFSRQNEQEADRIGMQTMVEAGMNPHAVPEMFERMLRATRYTRRPPEFLLTHPVTESRIADSRNRAQKYPKKQFPESLDFHLMRARIQVLHEKTPGESVKRFLSEIEGESLSPEAARYGLVLAATATGQLDRALFTLAPMLEKRPGKIPYLIAHADLEAAGDNYPAALKILEDALQVHPNSHALTVRYAELLMQSGNYPLCEEVLADYSRRRPKDDYVWYLLAEVHGLAGNILGVHRARAEYFILNGVYDKALQQLNNALKLSRGNFHLTALLRERLRDVRDMRAQAEL</sequence>
<dbReference type="Pfam" id="PF14559">
    <property type="entry name" value="TPR_19"/>
    <property type="match status" value="1"/>
</dbReference>
<dbReference type="SUPFAM" id="SSF48452">
    <property type="entry name" value="TPR-like"/>
    <property type="match status" value="1"/>
</dbReference>
<dbReference type="InterPro" id="IPR011990">
    <property type="entry name" value="TPR-like_helical_dom_sf"/>
</dbReference>
<dbReference type="Pfam" id="PF01435">
    <property type="entry name" value="Peptidase_M48"/>
    <property type="match status" value="1"/>
</dbReference>
<dbReference type="Proteomes" id="UP000319732">
    <property type="component" value="Unassembled WGS sequence"/>
</dbReference>
<keyword evidence="4 8" id="KW-0574">Periplasm</keyword>
<organism evidence="10 11">
    <name type="scientific">Exilibacterium tricleocarpae</name>
    <dbReference type="NCBI Taxonomy" id="2591008"/>
    <lineage>
        <taxon>Bacteria</taxon>
        <taxon>Pseudomonadati</taxon>
        <taxon>Pseudomonadota</taxon>
        <taxon>Gammaproteobacteria</taxon>
        <taxon>Cellvibrionales</taxon>
        <taxon>Cellvibrionaceae</taxon>
        <taxon>Exilibacterium</taxon>
    </lineage>
</organism>
<evidence type="ECO:0000256" key="6">
    <source>
        <dbReference type="ARBA" id="ARBA00022833"/>
    </source>
</evidence>
<dbReference type="Gene3D" id="1.25.40.10">
    <property type="entry name" value="Tetratricopeptide repeat domain"/>
    <property type="match status" value="1"/>
</dbReference>
<evidence type="ECO:0000313" key="11">
    <source>
        <dbReference type="Proteomes" id="UP000319732"/>
    </source>
</evidence>
<evidence type="ECO:0000259" key="9">
    <source>
        <dbReference type="Pfam" id="PF01435"/>
    </source>
</evidence>
<dbReference type="EC" id="3.4.-.-" evidence="8"/>
<dbReference type="GO" id="GO:0016020">
    <property type="term" value="C:membrane"/>
    <property type="evidence" value="ECO:0007669"/>
    <property type="project" value="InterPro"/>
</dbReference>
<dbReference type="GO" id="GO:0042597">
    <property type="term" value="C:periplasmic space"/>
    <property type="evidence" value="ECO:0007669"/>
    <property type="project" value="UniProtKB-SubCell"/>
</dbReference>
<keyword evidence="5 8" id="KW-0378">Hydrolase</keyword>
<evidence type="ECO:0000256" key="1">
    <source>
        <dbReference type="ARBA" id="ARBA00022670"/>
    </source>
</evidence>
<dbReference type="CDD" id="cd07324">
    <property type="entry name" value="M48C_Oma1-like"/>
    <property type="match status" value="1"/>
</dbReference>
<evidence type="ECO:0000256" key="5">
    <source>
        <dbReference type="ARBA" id="ARBA00022801"/>
    </source>
</evidence>
<dbReference type="GO" id="GO:0004222">
    <property type="term" value="F:metalloendopeptidase activity"/>
    <property type="evidence" value="ECO:0007669"/>
    <property type="project" value="InterPro"/>
</dbReference>
<dbReference type="OrthoDB" id="9810445at2"/>
<feature type="binding site" evidence="8">
    <location>
        <position position="220"/>
    </location>
    <ligand>
        <name>Zn(2+)</name>
        <dbReference type="ChEBI" id="CHEBI:29105"/>
        <note>catalytic</note>
    </ligand>
</feature>
<dbReference type="AlphaFoldDB" id="A0A545UA03"/>
<dbReference type="PANTHER" id="PTHR22726:SF1">
    <property type="entry name" value="METALLOENDOPEPTIDASE OMA1, MITOCHONDRIAL"/>
    <property type="match status" value="1"/>
</dbReference>
<feature type="signal peptide" evidence="8">
    <location>
        <begin position="1"/>
        <end position="46"/>
    </location>
</feature>
<feature type="domain" description="Peptidase M48" evidence="9">
    <location>
        <begin position="91"/>
        <end position="277"/>
    </location>
</feature>
<dbReference type="EMBL" id="VHSG01000002">
    <property type="protein sequence ID" value="TQV86296.1"/>
    <property type="molecule type" value="Genomic_DNA"/>
</dbReference>
<feature type="active site" description="Proton donor" evidence="8">
    <location>
        <position position="224"/>
    </location>
</feature>
<comment type="cofactor">
    <cofactor evidence="8">
        <name>Zn(2+)</name>
        <dbReference type="ChEBI" id="CHEBI:29105"/>
    </cofactor>
    <text evidence="8">Binds 1 zinc ion per subunit.</text>
</comment>
<dbReference type="InterPro" id="IPR051156">
    <property type="entry name" value="Mito/Outer_Membr_Metalloprot"/>
</dbReference>
<evidence type="ECO:0000313" key="10">
    <source>
        <dbReference type="EMBL" id="TQV86296.1"/>
    </source>
</evidence>
<name>A0A545UA03_9GAMM</name>
<evidence type="ECO:0000256" key="8">
    <source>
        <dbReference type="HAMAP-Rule" id="MF_00997"/>
    </source>
</evidence>
<dbReference type="InterPro" id="IPR001915">
    <property type="entry name" value="Peptidase_M48"/>
</dbReference>
<protein>
    <recommendedName>
        <fullName evidence="8">Putative beta-barrel assembly-enhancing protease</fullName>
        <ecNumber evidence="8">3.4.-.-</ecNumber>
    </recommendedName>
</protein>
<keyword evidence="1 8" id="KW-0645">Protease</keyword>
<accession>A0A545UA03</accession>
<dbReference type="Gene3D" id="3.30.2010.10">
    <property type="entry name" value="Metalloproteases ('zincins'), catalytic domain"/>
    <property type="match status" value="1"/>
</dbReference>
<evidence type="ECO:0000256" key="3">
    <source>
        <dbReference type="ARBA" id="ARBA00022729"/>
    </source>
</evidence>
<feature type="binding site" evidence="8">
    <location>
        <position position="158"/>
    </location>
    <ligand>
        <name>Zn(2+)</name>
        <dbReference type="ChEBI" id="CHEBI:29105"/>
        <note>catalytic</note>
    </ligand>
</feature>
<evidence type="ECO:0000256" key="7">
    <source>
        <dbReference type="ARBA" id="ARBA00023049"/>
    </source>
</evidence>
<comment type="caution">
    <text evidence="10">The sequence shown here is derived from an EMBL/GenBank/DDBJ whole genome shotgun (WGS) entry which is preliminary data.</text>
</comment>
<reference evidence="10 11" key="1">
    <citation type="submission" date="2019-06" db="EMBL/GenBank/DDBJ databases">
        <title>Whole genome sequence for Cellvibrionaceae sp. R142.</title>
        <authorList>
            <person name="Wang G."/>
        </authorList>
    </citation>
    <scope>NUCLEOTIDE SEQUENCE [LARGE SCALE GENOMIC DNA]</scope>
    <source>
        <strain evidence="10 11">R142</strain>
    </source>
</reference>
<dbReference type="InterPro" id="IPR030873">
    <property type="entry name" value="Protease_BepA"/>
</dbReference>
<keyword evidence="3 8" id="KW-0732">Signal</keyword>
<evidence type="ECO:0000256" key="4">
    <source>
        <dbReference type="ARBA" id="ARBA00022764"/>
    </source>
</evidence>
<keyword evidence="11" id="KW-1185">Reference proteome</keyword>
<comment type="subcellular location">
    <subcellularLocation>
        <location evidence="8">Periplasm</location>
    </subcellularLocation>
</comment>
<dbReference type="GO" id="GO:0008270">
    <property type="term" value="F:zinc ion binding"/>
    <property type="evidence" value="ECO:0007669"/>
    <property type="project" value="UniProtKB-UniRule"/>
</dbReference>
<keyword evidence="2 8" id="KW-0479">Metal-binding</keyword>
<dbReference type="HAMAP" id="MF_00997">
    <property type="entry name" value="Protease_BepA"/>
    <property type="match status" value="1"/>
</dbReference>
<dbReference type="PANTHER" id="PTHR22726">
    <property type="entry name" value="METALLOENDOPEPTIDASE OMA1"/>
    <property type="match status" value="1"/>
</dbReference>
<feature type="active site" evidence="8">
    <location>
        <position position="155"/>
    </location>
</feature>
<dbReference type="GO" id="GO:0051603">
    <property type="term" value="P:proteolysis involved in protein catabolic process"/>
    <property type="evidence" value="ECO:0007669"/>
    <property type="project" value="TreeGrafter"/>
</dbReference>
<proteinExistence type="inferred from homology"/>
<evidence type="ECO:0000256" key="2">
    <source>
        <dbReference type="ARBA" id="ARBA00022723"/>
    </source>
</evidence>
<keyword evidence="7 8" id="KW-0482">Metalloprotease</keyword>
<comment type="function">
    <text evidence="8">Functions as both a chaperone and a metalloprotease. Maintains the integrity of the outer membrane by promoting either the assembly or the elimination of outer membrane proteins, depending on their folding state.</text>
</comment>
<feature type="binding site" evidence="8">
    <location>
        <position position="154"/>
    </location>
    <ligand>
        <name>Zn(2+)</name>
        <dbReference type="ChEBI" id="CHEBI:29105"/>
        <note>catalytic</note>
    </ligand>
</feature>
<keyword evidence="6 8" id="KW-0862">Zinc</keyword>
<gene>
    <name evidence="10" type="ORF">FKG94_01750</name>
</gene>
<comment type="similarity">
    <text evidence="8">Belongs to the peptidase M48 family. BepA subfamily.</text>
</comment>
<feature type="chain" id="PRO_5022274338" description="Putative beta-barrel assembly-enhancing protease" evidence="8">
    <location>
        <begin position="47"/>
        <end position="502"/>
    </location>
</feature>